<keyword evidence="3" id="KW-1185">Reference proteome</keyword>
<organism evidence="2 3">
    <name type="scientific">Acidilobus saccharovorans (strain DSM 16705 / JCM 18335 / VKM B-2471 / 345-15)</name>
    <dbReference type="NCBI Taxonomy" id="666510"/>
    <lineage>
        <taxon>Archaea</taxon>
        <taxon>Thermoproteota</taxon>
        <taxon>Thermoprotei</taxon>
        <taxon>Acidilobales</taxon>
        <taxon>Acidilobaceae</taxon>
        <taxon>Acidilobus</taxon>
    </lineage>
</organism>
<dbReference type="eggNOG" id="arCOG00993">
    <property type="taxonomic scope" value="Archaea"/>
</dbReference>
<evidence type="ECO:0000259" key="1">
    <source>
        <dbReference type="Pfam" id="PF03657"/>
    </source>
</evidence>
<sequence>MGLTDDMLKKLKEFAEALGLPMSAIATRPYYLEVPDGNYYDIFDVTSRVEEAVSRLPSLYSVGLYLGYIDKEGFHPGLPLAQRLASKCFVSTDCTVLDEYGAKVFLYGKEVTEEHIVKFKEGVSVVLDTSLEPLGWGFGSYIRLKSRRVTRVEPVKDLGWYLRRGG</sequence>
<feature type="domain" description="UPF0113" evidence="1">
    <location>
        <begin position="94"/>
        <end position="164"/>
    </location>
</feature>
<name>D9PZV5_ACIS3</name>
<protein>
    <recommendedName>
        <fullName evidence="1">UPF0113 domain-containing protein</fullName>
    </recommendedName>
</protein>
<gene>
    <name evidence="2" type="ordered locus">ASAC_0186</name>
</gene>
<dbReference type="STRING" id="666510.ASAC_0186"/>
<accession>D9PZV5</accession>
<dbReference type="EMBL" id="CP001742">
    <property type="protein sequence ID" value="ADL18593.1"/>
    <property type="molecule type" value="Genomic_DNA"/>
</dbReference>
<evidence type="ECO:0000313" key="3">
    <source>
        <dbReference type="Proteomes" id="UP000000346"/>
    </source>
</evidence>
<dbReference type="OrthoDB" id="36461at2157"/>
<dbReference type="KEGG" id="asc:ASAC_0186"/>
<dbReference type="HOGENOM" id="CLU_1598917_0_0_2"/>
<evidence type="ECO:0000313" key="2">
    <source>
        <dbReference type="EMBL" id="ADL18593.1"/>
    </source>
</evidence>
<proteinExistence type="predicted"/>
<dbReference type="GeneID" id="9498403"/>
<dbReference type="InterPro" id="IPR005155">
    <property type="entry name" value="UPF0113_PUA"/>
</dbReference>
<dbReference type="Proteomes" id="UP000000346">
    <property type="component" value="Chromosome"/>
</dbReference>
<dbReference type="Pfam" id="PF03657">
    <property type="entry name" value="UPF0113"/>
    <property type="match status" value="1"/>
</dbReference>
<reference evidence="2 3" key="1">
    <citation type="journal article" date="2010" name="Appl. Environ. Microbiol.">
        <title>The genome sequence of the crenarchaeon Acidilobus saccharovorans supports a new order, Acidilobales, and suggests an important ecological role in terrestrial acidic hot springs.</title>
        <authorList>
            <person name="Mardanov A.V."/>
            <person name="Svetlitchnyi V.A."/>
            <person name="Beletsky A.V."/>
            <person name="Prokofeva M.I."/>
            <person name="Bonch-Osmolovskaya E.A."/>
            <person name="Ravin N.V."/>
            <person name="Skryabin K.G."/>
        </authorList>
    </citation>
    <scope>NUCLEOTIDE SEQUENCE [LARGE SCALE GENOMIC DNA]</scope>
    <source>
        <strain evidence="3">DSM 16705 / JCM 18335 / VKM B-2471 / 345-15</strain>
    </source>
</reference>
<dbReference type="AlphaFoldDB" id="D9PZV5"/>
<dbReference type="InterPro" id="IPR036974">
    <property type="entry name" value="PUA_sf"/>
</dbReference>
<dbReference type="GO" id="GO:0003723">
    <property type="term" value="F:RNA binding"/>
    <property type="evidence" value="ECO:0007669"/>
    <property type="project" value="InterPro"/>
</dbReference>
<dbReference type="Gene3D" id="2.30.130.10">
    <property type="entry name" value="PUA domain"/>
    <property type="match status" value="1"/>
</dbReference>
<dbReference type="InParanoid" id="D9PZV5"/>
<dbReference type="RefSeq" id="WP_013266105.1">
    <property type="nucleotide sequence ID" value="NC_014374.1"/>
</dbReference>